<organism evidence="1 2">
    <name type="scientific">Cutibacterium modestum HL044PA1</name>
    <dbReference type="NCBI Taxonomy" id="765109"/>
    <lineage>
        <taxon>Bacteria</taxon>
        <taxon>Bacillati</taxon>
        <taxon>Actinomycetota</taxon>
        <taxon>Actinomycetes</taxon>
        <taxon>Propionibacteriales</taxon>
        <taxon>Propionibacteriaceae</taxon>
        <taxon>Cutibacterium</taxon>
        <taxon>Cutibacterium modestum</taxon>
    </lineage>
</organism>
<proteinExistence type="predicted"/>
<sequence length="101" mass="10824">MFGAGESDGVPLGLVLNGAAVVGEFDQVDLDEGDVGFDGELDFSDFETSEGRTWRIAGCRDLQVCPPLPHLADCEPARRDCRGRASATIPTVETEKILPNM</sequence>
<name>A0ABP2K8X4_9ACTN</name>
<keyword evidence="2" id="KW-1185">Reference proteome</keyword>
<evidence type="ECO:0000313" key="2">
    <source>
        <dbReference type="Proteomes" id="UP000003179"/>
    </source>
</evidence>
<protein>
    <submittedName>
        <fullName evidence="1">Uncharacterized protein</fullName>
    </submittedName>
</protein>
<comment type="caution">
    <text evidence="1">The sequence shown here is derived from an EMBL/GenBank/DDBJ whole genome shotgun (WGS) entry which is preliminary data.</text>
</comment>
<evidence type="ECO:0000313" key="1">
    <source>
        <dbReference type="EMBL" id="EFS93403.1"/>
    </source>
</evidence>
<accession>A0ABP2K8X4</accession>
<dbReference type="Proteomes" id="UP000003179">
    <property type="component" value="Unassembled WGS sequence"/>
</dbReference>
<dbReference type="EMBL" id="ADZU01000010">
    <property type="protein sequence ID" value="EFS93403.1"/>
    <property type="molecule type" value="Genomic_DNA"/>
</dbReference>
<gene>
    <name evidence="1" type="ORF">HMPREF9607_00323</name>
</gene>
<reference evidence="1" key="1">
    <citation type="submission" date="2010-08" db="EMBL/GenBank/DDBJ databases">
        <authorList>
            <person name="Weinstock G."/>
            <person name="Sodergren E."/>
            <person name="Clifton S."/>
            <person name="Fulton L."/>
            <person name="Fulton B."/>
            <person name="Courtney L."/>
            <person name="Fronick C."/>
            <person name="Harrison M."/>
            <person name="Strong C."/>
            <person name="Farmer C."/>
            <person name="Delahaunty K."/>
            <person name="Markovic C."/>
            <person name="Hall O."/>
            <person name="Minx P."/>
            <person name="Tomlinson C."/>
            <person name="Mitreva M."/>
            <person name="Hou S."/>
            <person name="Chen J."/>
            <person name="Wollam A."/>
            <person name="Pepin K.H."/>
            <person name="Johnson M."/>
            <person name="Bhonagiri V."/>
            <person name="Zhang X."/>
            <person name="Suruliraj S."/>
            <person name="Warren W."/>
            <person name="Chinwalla A."/>
            <person name="Mardis E.R."/>
            <person name="Wilson R.K."/>
        </authorList>
    </citation>
    <scope>NUCLEOTIDE SEQUENCE [LARGE SCALE GENOMIC DNA]</scope>
    <source>
        <strain evidence="1">HL044PA1</strain>
    </source>
</reference>